<proteinExistence type="predicted"/>
<dbReference type="Proteomes" id="UP000319783">
    <property type="component" value="Unassembled WGS sequence"/>
</dbReference>
<sequence length="39" mass="4302">MTLAMTDTIQSIINNQVDLLSHNPLLEALSKTSLCCKKL</sequence>
<evidence type="ECO:0000313" key="2">
    <source>
        <dbReference type="Proteomes" id="UP000319783"/>
    </source>
</evidence>
<evidence type="ECO:0000313" key="1">
    <source>
        <dbReference type="EMBL" id="TLD43376.1"/>
    </source>
</evidence>
<reference evidence="1 2" key="1">
    <citation type="submission" date="2019-04" db="EMBL/GenBank/DDBJ databases">
        <title>Genome of a novel bacterium Candidatus Jettenia ecosi reconstructed from metagenome of an anammox bioreactor.</title>
        <authorList>
            <person name="Mardanov A.V."/>
            <person name="Beletsky A.V."/>
            <person name="Ravin N.V."/>
            <person name="Botchkova E.A."/>
            <person name="Litti Y.V."/>
            <person name="Nozhevnikova A.N."/>
        </authorList>
    </citation>
    <scope>NUCLEOTIDE SEQUENCE [LARGE SCALE GENOMIC DNA]</scope>
    <source>
        <strain evidence="1">J2</strain>
    </source>
</reference>
<protein>
    <submittedName>
        <fullName evidence="1">Uncharacterized protein</fullName>
    </submittedName>
</protein>
<dbReference type="EMBL" id="SULG01000004">
    <property type="protein sequence ID" value="TLD43376.1"/>
    <property type="molecule type" value="Genomic_DNA"/>
</dbReference>
<comment type="caution">
    <text evidence="1">The sequence shown here is derived from an EMBL/GenBank/DDBJ whole genome shotgun (WGS) entry which is preliminary data.</text>
</comment>
<dbReference type="AlphaFoldDB" id="A0A533QF36"/>
<gene>
    <name evidence="1" type="ORF">JETT_0381</name>
</gene>
<organism evidence="1 2">
    <name type="scientific">Candidatus Jettenia ecosi</name>
    <dbReference type="NCBI Taxonomy" id="2494326"/>
    <lineage>
        <taxon>Bacteria</taxon>
        <taxon>Pseudomonadati</taxon>
        <taxon>Planctomycetota</taxon>
        <taxon>Candidatus Brocadiia</taxon>
        <taxon>Candidatus Brocadiales</taxon>
        <taxon>Candidatus Brocadiaceae</taxon>
        <taxon>Candidatus Jettenia</taxon>
    </lineage>
</organism>
<name>A0A533QF36_9BACT</name>
<accession>A0A533QF36</accession>